<organism evidence="2 3">
    <name type="scientific">Alterisphingorhabdus coralli</name>
    <dbReference type="NCBI Taxonomy" id="3071408"/>
    <lineage>
        <taxon>Bacteria</taxon>
        <taxon>Pseudomonadati</taxon>
        <taxon>Pseudomonadota</taxon>
        <taxon>Alphaproteobacteria</taxon>
        <taxon>Sphingomonadales</taxon>
        <taxon>Sphingomonadaceae</taxon>
        <taxon>Alterisphingorhabdus (ex Yan et al. 2024)</taxon>
    </lineage>
</organism>
<accession>A0AA97FAQ8</accession>
<keyword evidence="1" id="KW-1133">Transmembrane helix</keyword>
<dbReference type="EMBL" id="CP136594">
    <property type="protein sequence ID" value="WOE76402.1"/>
    <property type="molecule type" value="Genomic_DNA"/>
</dbReference>
<evidence type="ECO:0000313" key="2">
    <source>
        <dbReference type="EMBL" id="WOE76402.1"/>
    </source>
</evidence>
<sequence length="49" mass="5391">MAETNRPLPPDPAADTPLCKRLGWMALIWGASVGVIGIVAYLIRWWING</sequence>
<dbReference type="Pfam" id="PF10617">
    <property type="entry name" value="DUF2474"/>
    <property type="match status" value="1"/>
</dbReference>
<evidence type="ECO:0000256" key="1">
    <source>
        <dbReference type="SAM" id="Phobius"/>
    </source>
</evidence>
<gene>
    <name evidence="2" type="ORF">RB602_06725</name>
</gene>
<keyword evidence="3" id="KW-1185">Reference proteome</keyword>
<dbReference type="Proteomes" id="UP001302429">
    <property type="component" value="Chromosome"/>
</dbReference>
<keyword evidence="1" id="KW-0472">Membrane</keyword>
<dbReference type="RefSeq" id="WP_317084084.1">
    <property type="nucleotide sequence ID" value="NZ_CP136594.1"/>
</dbReference>
<evidence type="ECO:0000313" key="3">
    <source>
        <dbReference type="Proteomes" id="UP001302429"/>
    </source>
</evidence>
<dbReference type="InterPro" id="IPR018895">
    <property type="entry name" value="DUF2474"/>
</dbReference>
<proteinExistence type="predicted"/>
<protein>
    <submittedName>
        <fullName evidence="2">DUF2474 domain-containing protein</fullName>
    </submittedName>
</protein>
<dbReference type="KEGG" id="acoa:RB602_06725"/>
<name>A0AA97FAQ8_9SPHN</name>
<feature type="transmembrane region" description="Helical" evidence="1">
    <location>
        <begin position="22"/>
        <end position="43"/>
    </location>
</feature>
<keyword evidence="1" id="KW-0812">Transmembrane</keyword>
<dbReference type="AlphaFoldDB" id="A0AA97FAQ8"/>
<reference evidence="2 3" key="1">
    <citation type="submission" date="2023-10" db="EMBL/GenBank/DDBJ databases">
        <title>Complete genome sequence of a Sphingomonadaceae bacterium.</title>
        <authorList>
            <person name="Yan C."/>
        </authorList>
    </citation>
    <scope>NUCLEOTIDE SEQUENCE [LARGE SCALE GENOMIC DNA]</scope>
    <source>
        <strain evidence="2 3">SCSIO 66989</strain>
    </source>
</reference>